<evidence type="ECO:0000256" key="4">
    <source>
        <dbReference type="PIRNR" id="PIRNR005690"/>
    </source>
</evidence>
<reference evidence="6 7" key="1">
    <citation type="submission" date="2024-02" db="EMBL/GenBank/DDBJ databases">
        <title>Seven novel Bacillus-like species.</title>
        <authorList>
            <person name="Liu G."/>
        </authorList>
    </citation>
    <scope>NUCLEOTIDE SEQUENCE [LARGE SCALE GENOMIC DNA]</scope>
    <source>
        <strain evidence="6 7">FJAT-53654</strain>
    </source>
</reference>
<dbReference type="EMBL" id="CP147403">
    <property type="protein sequence ID" value="WXB87972.1"/>
    <property type="molecule type" value="Genomic_DNA"/>
</dbReference>
<protein>
    <submittedName>
        <fullName evidence="6">Spore germination protein</fullName>
    </submittedName>
</protein>
<dbReference type="InterPro" id="IPR050768">
    <property type="entry name" value="UPF0353/GerABKA_families"/>
</dbReference>
<feature type="transmembrane region" description="Helical" evidence="5">
    <location>
        <begin position="386"/>
        <end position="405"/>
    </location>
</feature>
<dbReference type="PIRSF" id="PIRSF005690">
    <property type="entry name" value="GerBA"/>
    <property type="match status" value="1"/>
</dbReference>
<dbReference type="Pfam" id="PF03323">
    <property type="entry name" value="GerA"/>
    <property type="match status" value="1"/>
</dbReference>
<proteinExistence type="inferred from homology"/>
<sequence>MSNLFKDQTKKSDQYTEVTNLQLLSIDKLKELYSYPLNSDLKIRELYLSKSKKRLFIFYLNPIVNTEKLRESIIHPLLNSGEESHLSTIIDAEEVKSIDSVASGVNAINNGAALILEEGTQIGYIVDIAKFESRNIEKSQNENIIKGPKEGFTESLNMNLSLIRKIIRSEHLITETIPINRLETESATLLYLKNVANEKIIENVRNRISHIEVDFVHNIEKLEQLIEERPYSLFPSILYTERPDRVVSYLEEGHIVILTGASSASLVAPATFWSFFHTGEDHYLRFLYGNFSRLVRLLGLFITLFMSALYVGITNFHHEMLPPDLLLAIASTREKVPFPVVVEVLIMEFSFELIREAGLRIPSPLGPTIGIVGALILGQAAVQANIISPIIVIVVAFSGLASFTISDISMNYSLRLLRFMFISIAGMMGIYGLGAIFVSFICYLTSLTSFGVPFLAPLTPTYKSAQDTIFRKVIAHEVFRPGFTFPKLKRRKS</sequence>
<dbReference type="RefSeq" id="WP_338786927.1">
    <property type="nucleotide sequence ID" value="NZ_CP147403.1"/>
</dbReference>
<dbReference type="PANTHER" id="PTHR22550:SF5">
    <property type="entry name" value="LEUCINE ZIPPER PROTEIN 4"/>
    <property type="match status" value="1"/>
</dbReference>
<evidence type="ECO:0000256" key="3">
    <source>
        <dbReference type="ARBA" id="ARBA00023136"/>
    </source>
</evidence>
<comment type="similarity">
    <text evidence="2 4">Belongs to the GerABKA family.</text>
</comment>
<name>A0ABZ2MRK0_9BACI</name>
<evidence type="ECO:0000256" key="1">
    <source>
        <dbReference type="ARBA" id="ARBA00004141"/>
    </source>
</evidence>
<keyword evidence="7" id="KW-1185">Reference proteome</keyword>
<dbReference type="Proteomes" id="UP001368328">
    <property type="component" value="Chromosome"/>
</dbReference>
<keyword evidence="5" id="KW-0812">Transmembrane</keyword>
<evidence type="ECO:0000313" key="6">
    <source>
        <dbReference type="EMBL" id="WXB87972.1"/>
    </source>
</evidence>
<feature type="transmembrane region" description="Helical" evidence="5">
    <location>
        <begin position="417"/>
        <end position="446"/>
    </location>
</feature>
<gene>
    <name evidence="6" type="ORF">WCV66_22595</name>
</gene>
<evidence type="ECO:0000256" key="5">
    <source>
        <dbReference type="SAM" id="Phobius"/>
    </source>
</evidence>
<dbReference type="PANTHER" id="PTHR22550">
    <property type="entry name" value="SPORE GERMINATION PROTEIN"/>
    <property type="match status" value="1"/>
</dbReference>
<feature type="transmembrane region" description="Helical" evidence="5">
    <location>
        <begin position="297"/>
        <end position="316"/>
    </location>
</feature>
<feature type="transmembrane region" description="Helical" evidence="5">
    <location>
        <begin position="255"/>
        <end position="276"/>
    </location>
</feature>
<organism evidence="6 7">
    <name type="scientific">Metabacillus rhizosphaerae</name>
    <dbReference type="NCBI Taxonomy" id="3117747"/>
    <lineage>
        <taxon>Bacteria</taxon>
        <taxon>Bacillati</taxon>
        <taxon>Bacillota</taxon>
        <taxon>Bacilli</taxon>
        <taxon>Bacillales</taxon>
        <taxon>Bacillaceae</taxon>
        <taxon>Metabacillus</taxon>
    </lineage>
</organism>
<comment type="subcellular location">
    <subcellularLocation>
        <location evidence="4">Cell membrane</location>
    </subcellularLocation>
    <subcellularLocation>
        <location evidence="1">Membrane</location>
        <topology evidence="1">Multi-pass membrane protein</topology>
    </subcellularLocation>
</comment>
<evidence type="ECO:0000256" key="2">
    <source>
        <dbReference type="ARBA" id="ARBA00005278"/>
    </source>
</evidence>
<evidence type="ECO:0000313" key="7">
    <source>
        <dbReference type="Proteomes" id="UP001368328"/>
    </source>
</evidence>
<dbReference type="InterPro" id="IPR004995">
    <property type="entry name" value="Spore_Ger"/>
</dbReference>
<keyword evidence="3 4" id="KW-0472">Membrane</keyword>
<accession>A0ABZ2MRK0</accession>
<keyword evidence="5" id="KW-1133">Transmembrane helix</keyword>